<dbReference type="InterPro" id="IPR022546">
    <property type="entry name" value="Uncharacterised_Ycf68"/>
</dbReference>
<dbReference type="Gramene" id="Solyc11g044650.1.1">
    <property type="protein sequence ID" value="Solyc11g044650.1.1"/>
    <property type="gene ID" value="Solyc11g044650.1"/>
</dbReference>
<dbReference type="HOGENOM" id="CLU_2562771_0_0_1"/>
<proteinExistence type="inferred from homology"/>
<dbReference type="Proteomes" id="UP000004994">
    <property type="component" value="Chromosome 11"/>
</dbReference>
<sequence>MTSRHHALYAQGDTRATMTETKGRDPAREDRCGNSVEIQCREGGPSRLLSSREFIHPLSAYGHLSLEHRFRFNLNRKIKLST</sequence>
<evidence type="ECO:0000313" key="7">
    <source>
        <dbReference type="EnsemblPlants" id="Solyc11g044650.1.1"/>
    </source>
</evidence>
<dbReference type="GO" id="GO:0009507">
    <property type="term" value="C:chloroplast"/>
    <property type="evidence" value="ECO:0007669"/>
    <property type="project" value="UniProtKB-SubCell"/>
</dbReference>
<evidence type="ECO:0000256" key="1">
    <source>
        <dbReference type="ARBA" id="ARBA00004229"/>
    </source>
</evidence>
<accession>K4D8D2</accession>
<protein>
    <recommendedName>
        <fullName evidence="3">Uncharacterized protein ycf68</fullName>
    </recommendedName>
</protein>
<evidence type="ECO:0000256" key="3">
    <source>
        <dbReference type="ARBA" id="ARBA00021456"/>
    </source>
</evidence>
<dbReference type="InParanoid" id="K4D8D2"/>
<evidence type="ECO:0000256" key="2">
    <source>
        <dbReference type="ARBA" id="ARBA00007638"/>
    </source>
</evidence>
<dbReference type="AlphaFoldDB" id="K4D8D2"/>
<dbReference type="EnsemblPlants" id="Solyc11g044650.1.1">
    <property type="protein sequence ID" value="Solyc11g044650.1.1"/>
    <property type="gene ID" value="Solyc11g044650.1"/>
</dbReference>
<reference evidence="7" key="2">
    <citation type="submission" date="2015-06" db="UniProtKB">
        <authorList>
            <consortium name="EnsemblPlants"/>
        </authorList>
    </citation>
    <scope>IDENTIFICATION</scope>
    <source>
        <strain evidence="7">cv. Heinz 1706</strain>
    </source>
</reference>
<feature type="compositionally biased region" description="Basic and acidic residues" evidence="6">
    <location>
        <begin position="21"/>
        <end position="32"/>
    </location>
</feature>
<evidence type="ECO:0000256" key="4">
    <source>
        <dbReference type="ARBA" id="ARBA00022528"/>
    </source>
</evidence>
<keyword evidence="4" id="KW-0150">Chloroplast</keyword>
<name>K4D8D2_SOLLC</name>
<reference evidence="7" key="1">
    <citation type="journal article" date="2012" name="Nature">
        <title>The tomato genome sequence provides insights into fleshy fruit evolution.</title>
        <authorList>
            <consortium name="Tomato Genome Consortium"/>
        </authorList>
    </citation>
    <scope>NUCLEOTIDE SEQUENCE [LARGE SCALE GENOMIC DNA]</scope>
    <source>
        <strain evidence="7">cv. Heinz 1706</strain>
    </source>
</reference>
<keyword evidence="8" id="KW-1185">Reference proteome</keyword>
<comment type="subcellular location">
    <subcellularLocation>
        <location evidence="1">Plastid</location>
        <location evidence="1">Chloroplast</location>
    </subcellularLocation>
</comment>
<keyword evidence="5" id="KW-0934">Plastid</keyword>
<evidence type="ECO:0000256" key="6">
    <source>
        <dbReference type="SAM" id="MobiDB-lite"/>
    </source>
</evidence>
<feature type="region of interest" description="Disordered" evidence="6">
    <location>
        <begin position="1"/>
        <end position="33"/>
    </location>
</feature>
<evidence type="ECO:0000313" key="8">
    <source>
        <dbReference type="Proteomes" id="UP000004994"/>
    </source>
</evidence>
<dbReference type="PaxDb" id="4081-Solyc11g044650.1.1"/>
<comment type="similarity">
    <text evidence="2">Belongs to the ycf68 family.</text>
</comment>
<dbReference type="Pfam" id="PF10839">
    <property type="entry name" value="DUF2647"/>
    <property type="match status" value="1"/>
</dbReference>
<evidence type="ECO:0000256" key="5">
    <source>
        <dbReference type="ARBA" id="ARBA00022640"/>
    </source>
</evidence>
<organism evidence="7">
    <name type="scientific">Solanum lycopersicum</name>
    <name type="common">Tomato</name>
    <name type="synonym">Lycopersicon esculentum</name>
    <dbReference type="NCBI Taxonomy" id="4081"/>
    <lineage>
        <taxon>Eukaryota</taxon>
        <taxon>Viridiplantae</taxon>
        <taxon>Streptophyta</taxon>
        <taxon>Embryophyta</taxon>
        <taxon>Tracheophyta</taxon>
        <taxon>Spermatophyta</taxon>
        <taxon>Magnoliopsida</taxon>
        <taxon>eudicotyledons</taxon>
        <taxon>Gunneridae</taxon>
        <taxon>Pentapetalae</taxon>
        <taxon>asterids</taxon>
        <taxon>lamiids</taxon>
        <taxon>Solanales</taxon>
        <taxon>Solanaceae</taxon>
        <taxon>Solanoideae</taxon>
        <taxon>Solaneae</taxon>
        <taxon>Solanum</taxon>
        <taxon>Solanum subgen. Lycopersicon</taxon>
    </lineage>
</organism>